<accession>A0A1V9Z202</accession>
<dbReference type="SUPFAM" id="SSF46565">
    <property type="entry name" value="Chaperone J-domain"/>
    <property type="match status" value="1"/>
</dbReference>
<dbReference type="GO" id="GO:0005634">
    <property type="term" value="C:nucleus"/>
    <property type="evidence" value="ECO:0007669"/>
    <property type="project" value="TreeGrafter"/>
</dbReference>
<keyword evidence="4" id="KW-1185">Reference proteome</keyword>
<protein>
    <recommendedName>
        <fullName evidence="2">J domain-containing protein</fullName>
    </recommendedName>
</protein>
<dbReference type="STRING" id="1202772.A0A1V9Z202"/>
<proteinExistence type="predicted"/>
<feature type="compositionally biased region" description="Polar residues" evidence="1">
    <location>
        <begin position="311"/>
        <end position="322"/>
    </location>
</feature>
<dbReference type="PROSITE" id="PS50076">
    <property type="entry name" value="DNAJ_2"/>
    <property type="match status" value="1"/>
</dbReference>
<feature type="region of interest" description="Disordered" evidence="1">
    <location>
        <begin position="309"/>
        <end position="343"/>
    </location>
</feature>
<name>A0A1V9Z202_ACHHY</name>
<dbReference type="OrthoDB" id="10250354at2759"/>
<reference evidence="3 4" key="1">
    <citation type="journal article" date="2014" name="Genome Biol. Evol.">
        <title>The secreted proteins of Achlya hypogyna and Thraustotheca clavata identify the ancestral oomycete secretome and reveal gene acquisitions by horizontal gene transfer.</title>
        <authorList>
            <person name="Misner I."/>
            <person name="Blouin N."/>
            <person name="Leonard G."/>
            <person name="Richards T.A."/>
            <person name="Lane C.E."/>
        </authorList>
    </citation>
    <scope>NUCLEOTIDE SEQUENCE [LARGE SCALE GENOMIC DNA]</scope>
    <source>
        <strain evidence="3 4">ATCC 48635</strain>
    </source>
</reference>
<dbReference type="PRINTS" id="PR00625">
    <property type="entry name" value="JDOMAIN"/>
</dbReference>
<feature type="domain" description="J" evidence="2">
    <location>
        <begin position="9"/>
        <end position="75"/>
    </location>
</feature>
<dbReference type="Gene3D" id="1.10.287.110">
    <property type="entry name" value="DnaJ domain"/>
    <property type="match status" value="1"/>
</dbReference>
<dbReference type="SMART" id="SM00271">
    <property type="entry name" value="DnaJ"/>
    <property type="match status" value="1"/>
</dbReference>
<sequence>MAPNLTSDDYYENLGVSRSATDAEIKAAYRKLAIKYHPDKNLLQRDDAEKKFKVVGEAYNILSDPTTRHTYDECGKAGLQDVSPPMTREMLLALFEDFFRFGDPMDDEAPNVGKGILRATGGIVYAPVKGVIYGGRSVLGGIVMGTAAVVIGLSGMAASFGMGVLEMSQAGVNAAKSNKRRRLARQAYSAASQRSNSHASMASVASAPAAPTASLGRAICDRVHILFAAAGEEHEDHVPTFLGGLKKATVGAVSIPVASLVTCGTIMVGGTALAGGYIVGGLAGAITNISSGFKEVKLANQKRLMIRRASMPTSLPSQQPRSTAGARRATVPAPTERRHVDVQ</sequence>
<dbReference type="PROSITE" id="PS00636">
    <property type="entry name" value="DNAJ_1"/>
    <property type="match status" value="1"/>
</dbReference>
<evidence type="ECO:0000256" key="1">
    <source>
        <dbReference type="SAM" id="MobiDB-lite"/>
    </source>
</evidence>
<dbReference type="Proteomes" id="UP000243579">
    <property type="component" value="Unassembled WGS sequence"/>
</dbReference>
<dbReference type="GO" id="GO:0005737">
    <property type="term" value="C:cytoplasm"/>
    <property type="evidence" value="ECO:0007669"/>
    <property type="project" value="TreeGrafter"/>
</dbReference>
<dbReference type="PANTHER" id="PTHR43948">
    <property type="entry name" value="DNAJ HOMOLOG SUBFAMILY B"/>
    <property type="match status" value="1"/>
</dbReference>
<dbReference type="InterPro" id="IPR036869">
    <property type="entry name" value="J_dom_sf"/>
</dbReference>
<comment type="caution">
    <text evidence="3">The sequence shown here is derived from an EMBL/GenBank/DDBJ whole genome shotgun (WGS) entry which is preliminary data.</text>
</comment>
<dbReference type="GO" id="GO:0051082">
    <property type="term" value="F:unfolded protein binding"/>
    <property type="evidence" value="ECO:0007669"/>
    <property type="project" value="TreeGrafter"/>
</dbReference>
<dbReference type="GO" id="GO:0044183">
    <property type="term" value="F:protein folding chaperone"/>
    <property type="evidence" value="ECO:0007669"/>
    <property type="project" value="TreeGrafter"/>
</dbReference>
<dbReference type="EMBL" id="JNBR01000482">
    <property type="protein sequence ID" value="OQR92036.1"/>
    <property type="molecule type" value="Genomic_DNA"/>
</dbReference>
<dbReference type="InterPro" id="IPR001623">
    <property type="entry name" value="DnaJ_domain"/>
</dbReference>
<dbReference type="GO" id="GO:0051087">
    <property type="term" value="F:protein-folding chaperone binding"/>
    <property type="evidence" value="ECO:0007669"/>
    <property type="project" value="TreeGrafter"/>
</dbReference>
<gene>
    <name evidence="3" type="ORF">ACHHYP_04119</name>
</gene>
<dbReference type="PANTHER" id="PTHR43948:SF10">
    <property type="entry name" value="MRJ, ISOFORM E"/>
    <property type="match status" value="1"/>
</dbReference>
<dbReference type="Pfam" id="PF00226">
    <property type="entry name" value="DnaJ"/>
    <property type="match status" value="1"/>
</dbReference>
<evidence type="ECO:0000259" key="2">
    <source>
        <dbReference type="PROSITE" id="PS50076"/>
    </source>
</evidence>
<dbReference type="AlphaFoldDB" id="A0A1V9Z202"/>
<evidence type="ECO:0000313" key="3">
    <source>
        <dbReference type="EMBL" id="OQR92036.1"/>
    </source>
</evidence>
<evidence type="ECO:0000313" key="4">
    <source>
        <dbReference type="Proteomes" id="UP000243579"/>
    </source>
</evidence>
<dbReference type="InterPro" id="IPR018253">
    <property type="entry name" value="DnaJ_domain_CS"/>
</dbReference>
<organism evidence="3 4">
    <name type="scientific">Achlya hypogyna</name>
    <name type="common">Oomycete</name>
    <name type="synonym">Protoachlya hypogyna</name>
    <dbReference type="NCBI Taxonomy" id="1202772"/>
    <lineage>
        <taxon>Eukaryota</taxon>
        <taxon>Sar</taxon>
        <taxon>Stramenopiles</taxon>
        <taxon>Oomycota</taxon>
        <taxon>Saprolegniomycetes</taxon>
        <taxon>Saprolegniales</taxon>
        <taxon>Achlyaceae</taxon>
        <taxon>Achlya</taxon>
    </lineage>
</organism>
<dbReference type="CDD" id="cd06257">
    <property type="entry name" value="DnaJ"/>
    <property type="match status" value="1"/>
</dbReference>